<dbReference type="AlphaFoldDB" id="A0AA36MKE5"/>
<evidence type="ECO:0000313" key="2">
    <source>
        <dbReference type="Proteomes" id="UP001178507"/>
    </source>
</evidence>
<sequence>MSLPDDLCLHLEELIAKAQEGPLIATVAKVLGVLEAANLAFRAKVHSKYIACHPANRDGVGCVGSDCHSLLDDILAVGWDPSAPKPVCVEVRDAHDEVVAFNEKMIQSNNNLLAPLQTGCVKYASLSASHTNQVLRLLHAQHPHTHSAGSEGTAITVGGLLSMEQLRNTDALFHAAAAGGIEWQVVAEKVLQRFPALGELLQEAGNTSGQLQRSETDMQLARRILREVSAAPAGQAVSYQSIRQRVLRSKPACAQAVPWIFGFVVKFAGGLKGKVFEALNSVQEAQKDVAAHLKICLKPGKGVVTGCAFKRRSLILVPVTTKVEIKPVDKSAGQGPQVGELLPGLIVMPKEGTPGAIAPFFFVQTTQDQEESNMEMAKIKAENGLFVPVMRNTEAIEEGEELRLHQPKVQATRKLAAIEKVQEAQGPKPKRARGKKAE</sequence>
<comment type="caution">
    <text evidence="1">The sequence shown here is derived from an EMBL/GenBank/DDBJ whole genome shotgun (WGS) entry which is preliminary data.</text>
</comment>
<proteinExistence type="predicted"/>
<protein>
    <submittedName>
        <fullName evidence="1">Uncharacterized protein</fullName>
    </submittedName>
</protein>
<organism evidence="1 2">
    <name type="scientific">Effrenium voratum</name>
    <dbReference type="NCBI Taxonomy" id="2562239"/>
    <lineage>
        <taxon>Eukaryota</taxon>
        <taxon>Sar</taxon>
        <taxon>Alveolata</taxon>
        <taxon>Dinophyceae</taxon>
        <taxon>Suessiales</taxon>
        <taxon>Symbiodiniaceae</taxon>
        <taxon>Effrenium</taxon>
    </lineage>
</organism>
<evidence type="ECO:0000313" key="1">
    <source>
        <dbReference type="EMBL" id="CAJ1370873.1"/>
    </source>
</evidence>
<accession>A0AA36MKE5</accession>
<dbReference type="EMBL" id="CAUJNA010000041">
    <property type="protein sequence ID" value="CAJ1370873.1"/>
    <property type="molecule type" value="Genomic_DNA"/>
</dbReference>
<name>A0AA36MKE5_9DINO</name>
<dbReference type="Proteomes" id="UP001178507">
    <property type="component" value="Unassembled WGS sequence"/>
</dbReference>
<gene>
    <name evidence="1" type="ORF">EVOR1521_LOCUS1338</name>
</gene>
<keyword evidence="2" id="KW-1185">Reference proteome</keyword>
<reference evidence="1" key="1">
    <citation type="submission" date="2023-08" db="EMBL/GenBank/DDBJ databases">
        <authorList>
            <person name="Chen Y."/>
            <person name="Shah S."/>
            <person name="Dougan E. K."/>
            <person name="Thang M."/>
            <person name="Chan C."/>
        </authorList>
    </citation>
    <scope>NUCLEOTIDE SEQUENCE</scope>
</reference>